<feature type="non-terminal residue" evidence="2">
    <location>
        <position position="164"/>
    </location>
</feature>
<evidence type="ECO:0000256" key="1">
    <source>
        <dbReference type="SAM" id="MobiDB-lite"/>
    </source>
</evidence>
<feature type="compositionally biased region" description="Low complexity" evidence="1">
    <location>
        <begin position="43"/>
        <end position="58"/>
    </location>
</feature>
<dbReference type="Proteomes" id="UP000823941">
    <property type="component" value="Chromosome 1"/>
</dbReference>
<gene>
    <name evidence="2" type="ORF">JYU34_000053</name>
</gene>
<evidence type="ECO:0000313" key="2">
    <source>
        <dbReference type="EMBL" id="KAG7312981.1"/>
    </source>
</evidence>
<organism evidence="2 3">
    <name type="scientific">Plutella xylostella</name>
    <name type="common">Diamondback moth</name>
    <name type="synonym">Plutella maculipennis</name>
    <dbReference type="NCBI Taxonomy" id="51655"/>
    <lineage>
        <taxon>Eukaryota</taxon>
        <taxon>Metazoa</taxon>
        <taxon>Ecdysozoa</taxon>
        <taxon>Arthropoda</taxon>
        <taxon>Hexapoda</taxon>
        <taxon>Insecta</taxon>
        <taxon>Pterygota</taxon>
        <taxon>Neoptera</taxon>
        <taxon>Endopterygota</taxon>
        <taxon>Lepidoptera</taxon>
        <taxon>Glossata</taxon>
        <taxon>Ditrysia</taxon>
        <taxon>Yponomeutoidea</taxon>
        <taxon>Plutellidae</taxon>
        <taxon>Plutella</taxon>
    </lineage>
</organism>
<feature type="compositionally biased region" description="Polar residues" evidence="1">
    <location>
        <begin position="1"/>
        <end position="11"/>
    </location>
</feature>
<name>A0ABQ7R6Q6_PLUXY</name>
<proteinExistence type="predicted"/>
<reference evidence="2 3" key="1">
    <citation type="submission" date="2021-06" db="EMBL/GenBank/DDBJ databases">
        <title>A haploid diamondback moth (Plutella xylostella L.) genome assembly resolves 31 chromosomes and identifies a diamide resistance mutation.</title>
        <authorList>
            <person name="Ward C.M."/>
            <person name="Perry K.D."/>
            <person name="Baker G."/>
            <person name="Powis K."/>
            <person name="Heckel D.G."/>
            <person name="Baxter S.W."/>
        </authorList>
    </citation>
    <scope>NUCLEOTIDE SEQUENCE [LARGE SCALE GENOMIC DNA]</scope>
    <source>
        <strain evidence="2 3">LV</strain>
        <tissue evidence="2">Single pupa</tissue>
    </source>
</reference>
<comment type="caution">
    <text evidence="2">The sequence shown here is derived from an EMBL/GenBank/DDBJ whole genome shotgun (WGS) entry which is preliminary data.</text>
</comment>
<feature type="compositionally biased region" description="Basic residues" evidence="1">
    <location>
        <begin position="12"/>
        <end position="22"/>
    </location>
</feature>
<keyword evidence="3" id="KW-1185">Reference proteome</keyword>
<feature type="region of interest" description="Disordered" evidence="1">
    <location>
        <begin position="1"/>
        <end position="121"/>
    </location>
</feature>
<dbReference type="EMBL" id="JAHIBW010000001">
    <property type="protein sequence ID" value="KAG7312981.1"/>
    <property type="molecule type" value="Genomic_DNA"/>
</dbReference>
<evidence type="ECO:0000313" key="3">
    <source>
        <dbReference type="Proteomes" id="UP000823941"/>
    </source>
</evidence>
<protein>
    <submittedName>
        <fullName evidence="2">Uncharacterized protein</fullName>
    </submittedName>
</protein>
<feature type="compositionally biased region" description="Acidic residues" evidence="1">
    <location>
        <begin position="72"/>
        <end position="90"/>
    </location>
</feature>
<accession>A0ABQ7R6Q6</accession>
<sequence length="164" mass="18260">MPLSAGSTGRTTFRHGKARHAQRAAAVRQRGAGGRARRREPEAAAPAPDCPAVAAARPGYGYEALSPASDNSEPDDDMEMSAEAEGEAEADQPSSRASTKVNFPPELEPRRATASYRRHRSMSAWSDISRSSIRFEERVRVEYYVNENTFKERLQLYFIKNQRS</sequence>
<feature type="compositionally biased region" description="Polar residues" evidence="1">
    <location>
        <begin position="92"/>
        <end position="101"/>
    </location>
</feature>